<evidence type="ECO:0000256" key="6">
    <source>
        <dbReference type="ARBA" id="ARBA00023157"/>
    </source>
</evidence>
<keyword evidence="4" id="KW-0813">Transport</keyword>
<evidence type="ECO:0000256" key="2">
    <source>
        <dbReference type="ARBA" id="ARBA00007787"/>
    </source>
</evidence>
<evidence type="ECO:0000256" key="5">
    <source>
        <dbReference type="ARBA" id="ARBA00022982"/>
    </source>
</evidence>
<evidence type="ECO:0000313" key="9">
    <source>
        <dbReference type="EMBL" id="KAF7208274.1"/>
    </source>
</evidence>
<evidence type="ECO:0000256" key="7">
    <source>
        <dbReference type="ARBA" id="ARBA00023284"/>
    </source>
</evidence>
<comment type="function">
    <text evidence="1">Has a glutathione-disulfide oxidoreductase activity in the presence of NADPH and glutathione reductase. Reduces low molecular weight disulfides and proteins.</text>
</comment>
<proteinExistence type="inferred from homology"/>
<dbReference type="RefSeq" id="XP_015814857.3">
    <property type="nucleotide sequence ID" value="XM_015959371.3"/>
</dbReference>
<reference evidence="10" key="2">
    <citation type="submission" date="2016-06" db="EMBL/GenBank/DDBJ databases">
        <title>The genome of a short-lived fish provides insights into sex chromosome evolution and the genetic control of aging.</title>
        <authorList>
            <person name="Reichwald K."/>
            <person name="Felder M."/>
            <person name="Petzold A."/>
            <person name="Koch P."/>
            <person name="Groth M."/>
            <person name="Platzer M."/>
        </authorList>
    </citation>
    <scope>NUCLEOTIDE SEQUENCE</scope>
    <source>
        <tissue evidence="10">Brain</tissue>
    </source>
</reference>
<comment type="similarity">
    <text evidence="2">Belongs to the glutaredoxin family.</text>
</comment>
<organism evidence="10">
    <name type="scientific">Nothobranchius furzeri</name>
    <name type="common">Turquoise killifish</name>
    <dbReference type="NCBI Taxonomy" id="105023"/>
    <lineage>
        <taxon>Eukaryota</taxon>
        <taxon>Metazoa</taxon>
        <taxon>Chordata</taxon>
        <taxon>Craniata</taxon>
        <taxon>Vertebrata</taxon>
        <taxon>Euteleostomi</taxon>
        <taxon>Actinopterygii</taxon>
        <taxon>Neopterygii</taxon>
        <taxon>Teleostei</taxon>
        <taxon>Neoteleostei</taxon>
        <taxon>Acanthomorphata</taxon>
        <taxon>Ovalentaria</taxon>
        <taxon>Atherinomorphae</taxon>
        <taxon>Cyprinodontiformes</taxon>
        <taxon>Nothobranchiidae</taxon>
        <taxon>Nothobranchius</taxon>
    </lineage>
</organism>
<keyword evidence="5" id="KW-0249">Electron transport</keyword>
<dbReference type="CDD" id="cd03419">
    <property type="entry name" value="GRX_GRXh_1_2_like"/>
    <property type="match status" value="1"/>
</dbReference>
<dbReference type="NCBIfam" id="TIGR02180">
    <property type="entry name" value="GRX_euk"/>
    <property type="match status" value="1"/>
</dbReference>
<dbReference type="InterPro" id="IPR047185">
    <property type="entry name" value="GLRX1"/>
</dbReference>
<evidence type="ECO:0000256" key="1">
    <source>
        <dbReference type="ARBA" id="ARBA00002549"/>
    </source>
</evidence>
<dbReference type="PRINTS" id="PR00160">
    <property type="entry name" value="GLUTAREDOXIN"/>
</dbReference>
<dbReference type="Pfam" id="PF00462">
    <property type="entry name" value="Glutaredoxin"/>
    <property type="match status" value="1"/>
</dbReference>
<sequence length="134" mass="14740">MLKLHCSPPVAFGLLRPEFSYFFSEGAKMAQQFVKAEIKGDKVVVFLKPTCPYCVMAEDVLSNYNFKPGHLKCINISEHSEMNAIQDYLLELTGARTVPRVFIGENCIGGGSDVEALHKSGKLEGMLKSIGALQ</sequence>
<dbReference type="GO" id="GO:0015038">
    <property type="term" value="F:glutathione disulfide oxidoreductase activity"/>
    <property type="evidence" value="ECO:0007669"/>
    <property type="project" value="TreeGrafter"/>
</dbReference>
<dbReference type="InterPro" id="IPR002109">
    <property type="entry name" value="Glutaredoxin"/>
</dbReference>
<dbReference type="GO" id="GO:0005739">
    <property type="term" value="C:mitochondrion"/>
    <property type="evidence" value="ECO:0007669"/>
    <property type="project" value="TreeGrafter"/>
</dbReference>
<dbReference type="OrthoDB" id="418495at2759"/>
<accession>A0A1A8A875</accession>
<dbReference type="InterPro" id="IPR011899">
    <property type="entry name" value="Glutaredoxin_euk/vir"/>
</dbReference>
<dbReference type="InterPro" id="IPR014025">
    <property type="entry name" value="Glutaredoxin_subgr"/>
</dbReference>
<dbReference type="PANTHER" id="PTHR46185:SF1">
    <property type="entry name" value="GLUTAREDOXIN-1"/>
    <property type="match status" value="1"/>
</dbReference>
<dbReference type="EMBL" id="JAAVVJ010000014">
    <property type="protein sequence ID" value="KAF7208274.1"/>
    <property type="molecule type" value="Genomic_DNA"/>
</dbReference>
<dbReference type="InterPro" id="IPR011767">
    <property type="entry name" value="GLR_AS"/>
</dbReference>
<dbReference type="GeneID" id="107385474"/>
<dbReference type="Proteomes" id="UP000822369">
    <property type="component" value="Chromosome 14"/>
</dbReference>
<dbReference type="OMA" id="YCHKARA"/>
<dbReference type="PROSITE" id="PS51354">
    <property type="entry name" value="GLUTAREDOXIN_2"/>
    <property type="match status" value="1"/>
</dbReference>
<dbReference type="SUPFAM" id="SSF52833">
    <property type="entry name" value="Thioredoxin-like"/>
    <property type="match status" value="1"/>
</dbReference>
<dbReference type="PROSITE" id="PS00195">
    <property type="entry name" value="GLUTAREDOXIN_1"/>
    <property type="match status" value="1"/>
</dbReference>
<keyword evidence="10" id="KW-0808">Transferase</keyword>
<dbReference type="GO" id="GO:0016740">
    <property type="term" value="F:transferase activity"/>
    <property type="evidence" value="ECO:0007669"/>
    <property type="project" value="UniProtKB-KW"/>
</dbReference>
<dbReference type="EMBL" id="JAAVVJ010000014">
    <property type="protein sequence ID" value="KAF7208275.1"/>
    <property type="molecule type" value="Genomic_DNA"/>
</dbReference>
<dbReference type="InterPro" id="IPR036249">
    <property type="entry name" value="Thioredoxin-like_sf"/>
</dbReference>
<feature type="domain" description="Glutaredoxin" evidence="8">
    <location>
        <begin position="43"/>
        <end position="108"/>
    </location>
</feature>
<evidence type="ECO:0000259" key="8">
    <source>
        <dbReference type="Pfam" id="PF00462"/>
    </source>
</evidence>
<evidence type="ECO:0000256" key="3">
    <source>
        <dbReference type="ARBA" id="ARBA00013662"/>
    </source>
</evidence>
<dbReference type="AlphaFoldDB" id="A0A1A8A875"/>
<evidence type="ECO:0000313" key="10">
    <source>
        <dbReference type="EMBL" id="SBP50883.1"/>
    </source>
</evidence>
<keyword evidence="7" id="KW-0676">Redox-active center</keyword>
<protein>
    <recommendedName>
        <fullName evidence="3">Glutaredoxin-1</fullName>
    </recommendedName>
</protein>
<dbReference type="PANTHER" id="PTHR46185">
    <property type="entry name" value="GLUTAREDOXIN-1"/>
    <property type="match status" value="1"/>
</dbReference>
<keyword evidence="6" id="KW-1015">Disulfide bond</keyword>
<name>A0A1A8A875_NOTFU</name>
<dbReference type="EMBL" id="HAEJ01002218">
    <property type="protein sequence ID" value="SBS42675.1"/>
    <property type="molecule type" value="Transcribed_RNA"/>
</dbReference>
<evidence type="ECO:0000256" key="4">
    <source>
        <dbReference type="ARBA" id="ARBA00022448"/>
    </source>
</evidence>
<dbReference type="CTD" id="2745"/>
<dbReference type="EMBL" id="HADY01012398">
    <property type="protein sequence ID" value="SBP50883.1"/>
    <property type="molecule type" value="Transcribed_RNA"/>
</dbReference>
<dbReference type="Gene3D" id="3.40.30.10">
    <property type="entry name" value="Glutaredoxin"/>
    <property type="match status" value="1"/>
</dbReference>
<dbReference type="KEGG" id="nfu:107385474"/>
<gene>
    <name evidence="10" type="primary">GLRX</name>
    <name evidence="9" type="synonym">glrx</name>
    <name evidence="9" type="ORF">G4P62_010254</name>
</gene>
<reference evidence="10" key="1">
    <citation type="submission" date="2016-05" db="EMBL/GenBank/DDBJ databases">
        <authorList>
            <person name="Lavstsen T."/>
            <person name="Jespersen J.S."/>
        </authorList>
    </citation>
    <scope>NUCLEOTIDE SEQUENCE</scope>
    <source>
        <tissue evidence="10">Brain</tissue>
    </source>
</reference>
<reference evidence="9" key="3">
    <citation type="submission" date="2020-03" db="EMBL/GenBank/DDBJ databases">
        <title>Intra-Species Differences in Population Size shape Life History and Genome Evolution.</title>
        <authorList>
            <person name="Willemsen D."/>
            <person name="Cui R."/>
            <person name="Valenzano D.R."/>
        </authorList>
    </citation>
    <scope>NUCLEOTIDE SEQUENCE</scope>
    <source>
        <strain evidence="9">GRZ</strain>
        <tissue evidence="9">Whole</tissue>
    </source>
</reference>
<dbReference type="RefSeq" id="XP_015814856.3">
    <property type="nucleotide sequence ID" value="XM_015959370.3"/>
</dbReference>